<dbReference type="VEuPathDB" id="MicrosporidiaDB:H312_01024"/>
<name>A0A059F327_9MICR</name>
<dbReference type="AlphaFoldDB" id="A0A059F327"/>
<dbReference type="Proteomes" id="UP000030655">
    <property type="component" value="Unassembled WGS sequence"/>
</dbReference>
<accession>A0A059F327</accession>
<gene>
    <name evidence="1" type="ORF">H312_01024</name>
</gene>
<reference evidence="1 2" key="2">
    <citation type="submission" date="2014-03" db="EMBL/GenBank/DDBJ databases">
        <title>The Genome Sequence of Anncaliia algerae insect isolate PRA339.</title>
        <authorList>
            <consortium name="The Broad Institute Genome Sequencing Platform"/>
            <consortium name="The Broad Institute Genome Sequencing Center for Infectious Disease"/>
            <person name="Cuomo C."/>
            <person name="Becnel J."/>
            <person name="Sanscrainte N."/>
            <person name="Walker B."/>
            <person name="Young S.K."/>
            <person name="Zeng Q."/>
            <person name="Gargeya S."/>
            <person name="Fitzgerald M."/>
            <person name="Haas B."/>
            <person name="Abouelleil A."/>
            <person name="Alvarado L."/>
            <person name="Arachchi H.M."/>
            <person name="Berlin A.M."/>
            <person name="Chapman S.B."/>
            <person name="Dewar J."/>
            <person name="Goldberg J."/>
            <person name="Griggs A."/>
            <person name="Gujja S."/>
            <person name="Hansen M."/>
            <person name="Howarth C."/>
            <person name="Imamovic A."/>
            <person name="Larimer J."/>
            <person name="McCowan C."/>
            <person name="Murphy C."/>
            <person name="Neiman D."/>
            <person name="Pearson M."/>
            <person name="Priest M."/>
            <person name="Roberts A."/>
            <person name="Saif S."/>
            <person name="Shea T."/>
            <person name="Sisk P."/>
            <person name="Sykes S."/>
            <person name="Wortman J."/>
            <person name="Nusbaum C."/>
            <person name="Birren B."/>
        </authorList>
    </citation>
    <scope>NUCLEOTIDE SEQUENCE [LARGE SCALE GENOMIC DNA]</scope>
    <source>
        <strain evidence="1 2">PRA339</strain>
    </source>
</reference>
<protein>
    <submittedName>
        <fullName evidence="1">Uncharacterized protein</fullName>
    </submittedName>
</protein>
<keyword evidence="2" id="KW-1185">Reference proteome</keyword>
<proteinExistence type="predicted"/>
<reference evidence="2" key="1">
    <citation type="submission" date="2013-02" db="EMBL/GenBank/DDBJ databases">
        <authorList>
            <consortium name="The Broad Institute Genome Sequencing Platform"/>
            <person name="Cuomo C."/>
            <person name="Becnel J."/>
            <person name="Sanscrainte N."/>
            <person name="Walker B."/>
            <person name="Young S.K."/>
            <person name="Zeng Q."/>
            <person name="Gargeya S."/>
            <person name="Fitzgerald M."/>
            <person name="Haas B."/>
            <person name="Abouelleil A."/>
            <person name="Alvarado L."/>
            <person name="Arachchi H.M."/>
            <person name="Berlin A.M."/>
            <person name="Chapman S.B."/>
            <person name="Dewar J."/>
            <person name="Goldberg J."/>
            <person name="Griggs A."/>
            <person name="Gujja S."/>
            <person name="Hansen M."/>
            <person name="Howarth C."/>
            <person name="Imamovic A."/>
            <person name="Larimer J."/>
            <person name="McCowan C."/>
            <person name="Murphy C."/>
            <person name="Neiman D."/>
            <person name="Pearson M."/>
            <person name="Priest M."/>
            <person name="Roberts A."/>
            <person name="Saif S."/>
            <person name="Shea T."/>
            <person name="Sisk P."/>
            <person name="Sykes S."/>
            <person name="Wortman J."/>
            <person name="Nusbaum C."/>
            <person name="Birren B."/>
        </authorList>
    </citation>
    <scope>NUCLEOTIDE SEQUENCE [LARGE SCALE GENOMIC DNA]</scope>
    <source>
        <strain evidence="2">PRA339</strain>
    </source>
</reference>
<sequence length="202" mass="23676">MGIVLDEYLNHFLNVLLDSLYNSISILALLSFCLGSEKKEVSNFVKDNHPNMPKWDRKISESERILQIFSSLKKEFVKAKVLHLQFYVTDKESYALSQNDDISYEEKHILLPDIISVENVKQVANFLSINIDKIQSIADDLYELPDIKKLLEDLKYSSQLFKDFYEEYTKLRENKYSSQKNLILSKKVHICIKSIFGFEYTN</sequence>
<evidence type="ECO:0000313" key="2">
    <source>
        <dbReference type="Proteomes" id="UP000030655"/>
    </source>
</evidence>
<dbReference type="OrthoDB" id="10372107at2759"/>
<dbReference type="HOGENOM" id="CLU_1354304_0_0_1"/>
<evidence type="ECO:0000313" key="1">
    <source>
        <dbReference type="EMBL" id="KCZ81570.1"/>
    </source>
</evidence>
<organism evidence="1 2">
    <name type="scientific">Anncaliia algerae PRA339</name>
    <dbReference type="NCBI Taxonomy" id="1288291"/>
    <lineage>
        <taxon>Eukaryota</taxon>
        <taxon>Fungi</taxon>
        <taxon>Fungi incertae sedis</taxon>
        <taxon>Microsporidia</taxon>
        <taxon>Tubulinosematoidea</taxon>
        <taxon>Tubulinosematidae</taxon>
        <taxon>Anncaliia</taxon>
    </lineage>
</organism>
<dbReference type="EMBL" id="KK365140">
    <property type="protein sequence ID" value="KCZ81570.1"/>
    <property type="molecule type" value="Genomic_DNA"/>
</dbReference>